<proteinExistence type="predicted"/>
<evidence type="ECO:0000313" key="5">
    <source>
        <dbReference type="Proteomes" id="UP001501147"/>
    </source>
</evidence>
<organism evidence="4 5">
    <name type="scientific">Streptomyces sanyensis</name>
    <dbReference type="NCBI Taxonomy" id="568869"/>
    <lineage>
        <taxon>Bacteria</taxon>
        <taxon>Bacillati</taxon>
        <taxon>Actinomycetota</taxon>
        <taxon>Actinomycetes</taxon>
        <taxon>Kitasatosporales</taxon>
        <taxon>Streptomycetaceae</taxon>
        <taxon>Streptomyces</taxon>
    </lineage>
</organism>
<name>A0ABP8ZTH3_9ACTN</name>
<feature type="compositionally biased region" description="Low complexity" evidence="2">
    <location>
        <begin position="42"/>
        <end position="52"/>
    </location>
</feature>
<protein>
    <recommendedName>
        <fullName evidence="3">Methyltransferase type 11 domain-containing protein</fullName>
    </recommendedName>
</protein>
<gene>
    <name evidence="4" type="ORF">GCM10023329_09450</name>
</gene>
<sequence length="356" mass="37787">MLPIGPPRGGELIGAHGRWTSKPSQVAGDHPPPAALGRRRGAGPATAPGPSRYGPGAWTTRRYTRAGHARPATTTHEGTRTLQSDLTTCGTPVGERYGDRLFSGAGDGELARLTALAQAFDPATRHRLDALGIRPGWRCLDVGAGPGSITGWLAERTGDGGEVLAVDRDTRFLEPLRQQGIGVLRADLLDPATDPGLFDLIHARFVVMHIRERGQVLRRLASWLRPGGLLVVGDNADLGTPGSPHERYRTTMGALWLALEQAIGTDVDHGRRLPAALAAAGLVDIGAAVDIPPVGPGTPMSRFWRLTLAQARPLVVATGLADHADVDAVEAYLEAPDTWDLSLGLVTAWGRRPRAE</sequence>
<feature type="domain" description="Methyltransferase type 11" evidence="3">
    <location>
        <begin position="140"/>
        <end position="232"/>
    </location>
</feature>
<feature type="region of interest" description="Disordered" evidence="2">
    <location>
        <begin position="1"/>
        <end position="93"/>
    </location>
</feature>
<keyword evidence="5" id="KW-1185">Reference proteome</keyword>
<dbReference type="EMBL" id="BAABJV010000001">
    <property type="protein sequence ID" value="GAA4765498.1"/>
    <property type="molecule type" value="Genomic_DNA"/>
</dbReference>
<comment type="caution">
    <text evidence="4">The sequence shown here is derived from an EMBL/GenBank/DDBJ whole genome shotgun (WGS) entry which is preliminary data.</text>
</comment>
<dbReference type="RefSeq" id="WP_345609649.1">
    <property type="nucleotide sequence ID" value="NZ_BAABJV010000001.1"/>
</dbReference>
<dbReference type="InterPro" id="IPR029063">
    <property type="entry name" value="SAM-dependent_MTases_sf"/>
</dbReference>
<dbReference type="InterPro" id="IPR013216">
    <property type="entry name" value="Methyltransf_11"/>
</dbReference>
<dbReference type="Gene3D" id="3.40.50.150">
    <property type="entry name" value="Vaccinia Virus protein VP39"/>
    <property type="match status" value="1"/>
</dbReference>
<evidence type="ECO:0000313" key="4">
    <source>
        <dbReference type="EMBL" id="GAA4765498.1"/>
    </source>
</evidence>
<dbReference type="CDD" id="cd02440">
    <property type="entry name" value="AdoMet_MTases"/>
    <property type="match status" value="1"/>
</dbReference>
<dbReference type="PANTHER" id="PTHR43861:SF3">
    <property type="entry name" value="PUTATIVE (AFU_ORTHOLOGUE AFUA_2G14390)-RELATED"/>
    <property type="match status" value="1"/>
</dbReference>
<accession>A0ABP8ZTH3</accession>
<evidence type="ECO:0000256" key="2">
    <source>
        <dbReference type="SAM" id="MobiDB-lite"/>
    </source>
</evidence>
<dbReference type="PANTHER" id="PTHR43861">
    <property type="entry name" value="TRANS-ACONITATE 2-METHYLTRANSFERASE-RELATED"/>
    <property type="match status" value="1"/>
</dbReference>
<keyword evidence="1" id="KW-0808">Transferase</keyword>
<reference evidence="5" key="1">
    <citation type="journal article" date="2019" name="Int. J. Syst. Evol. Microbiol.">
        <title>The Global Catalogue of Microorganisms (GCM) 10K type strain sequencing project: providing services to taxonomists for standard genome sequencing and annotation.</title>
        <authorList>
            <consortium name="The Broad Institute Genomics Platform"/>
            <consortium name="The Broad Institute Genome Sequencing Center for Infectious Disease"/>
            <person name="Wu L."/>
            <person name="Ma J."/>
        </authorList>
    </citation>
    <scope>NUCLEOTIDE SEQUENCE [LARGE SCALE GENOMIC DNA]</scope>
    <source>
        <strain evidence="5">JCM 18324</strain>
    </source>
</reference>
<feature type="compositionally biased region" description="Polar residues" evidence="2">
    <location>
        <begin position="72"/>
        <end position="90"/>
    </location>
</feature>
<dbReference type="SUPFAM" id="SSF53335">
    <property type="entry name" value="S-adenosyl-L-methionine-dependent methyltransferases"/>
    <property type="match status" value="1"/>
</dbReference>
<evidence type="ECO:0000256" key="1">
    <source>
        <dbReference type="ARBA" id="ARBA00022679"/>
    </source>
</evidence>
<evidence type="ECO:0000259" key="3">
    <source>
        <dbReference type="Pfam" id="PF08241"/>
    </source>
</evidence>
<dbReference type="Pfam" id="PF08241">
    <property type="entry name" value="Methyltransf_11"/>
    <property type="match status" value="1"/>
</dbReference>
<dbReference type="Proteomes" id="UP001501147">
    <property type="component" value="Unassembled WGS sequence"/>
</dbReference>